<dbReference type="PANTHER" id="PTHR43162">
    <property type="match status" value="1"/>
</dbReference>
<dbReference type="EMBL" id="BMQL01000028">
    <property type="protein sequence ID" value="GGR22127.1"/>
    <property type="molecule type" value="Genomic_DNA"/>
</dbReference>
<reference evidence="2" key="1">
    <citation type="journal article" date="2014" name="Int. J. Syst. Evol. Microbiol.">
        <title>Complete genome sequence of Corynebacterium casei LMG S-19264T (=DSM 44701T), isolated from a smear-ripened cheese.</title>
        <authorList>
            <consortium name="US DOE Joint Genome Institute (JGI-PGF)"/>
            <person name="Walter F."/>
            <person name="Albersmeier A."/>
            <person name="Kalinowski J."/>
            <person name="Ruckert C."/>
        </authorList>
    </citation>
    <scope>NUCLEOTIDE SEQUENCE</scope>
    <source>
        <strain evidence="2">JCM 31311</strain>
    </source>
</reference>
<protein>
    <submittedName>
        <fullName evidence="2">Nucleotide-diphosphate-sugar epimerase</fullName>
    </submittedName>
</protein>
<dbReference type="AlphaFoldDB" id="A0A918CFV2"/>
<dbReference type="RefSeq" id="WP_229776253.1">
    <property type="nucleotide sequence ID" value="NZ_BMQL01000028.1"/>
</dbReference>
<keyword evidence="3" id="KW-1185">Reference proteome</keyword>
<evidence type="ECO:0000313" key="3">
    <source>
        <dbReference type="Proteomes" id="UP000603865"/>
    </source>
</evidence>
<dbReference type="Proteomes" id="UP000603865">
    <property type="component" value="Unassembled WGS sequence"/>
</dbReference>
<dbReference type="PANTHER" id="PTHR43162:SF1">
    <property type="entry name" value="PRESTALK A DIFFERENTIATION PROTEIN A"/>
    <property type="match status" value="1"/>
</dbReference>
<dbReference type="InterPro" id="IPR051604">
    <property type="entry name" value="Ergot_Alk_Oxidoreductase"/>
</dbReference>
<reference evidence="2" key="2">
    <citation type="submission" date="2020-09" db="EMBL/GenBank/DDBJ databases">
        <authorList>
            <person name="Sun Q."/>
            <person name="Ohkuma M."/>
        </authorList>
    </citation>
    <scope>NUCLEOTIDE SEQUENCE</scope>
    <source>
        <strain evidence="2">JCM 31311</strain>
    </source>
</reference>
<sequence>MSKISYLVTGAMGATGSAAVSALLGAGEHVRALAHREDERSAQLRRQGAEVIFGDLTDVHSVRAALRGVQRAYFNYPIAPGLVQAAAQFAQAAREAGVEAIVDMSQMIARDDAPSHAAFDHWLTERVFDWCGIGVTHLRPTFFAEWLLYLAPMIRQGTVYAPYGGGRTALISAEDQGRVIARILQHPAAHRGQTYTLVGPVEYTFAELAAEVGRVLGRHVGYQQVPIEMLLEAFTSGREQSGRNDALSGYA</sequence>
<dbReference type="InterPro" id="IPR008030">
    <property type="entry name" value="NmrA-like"/>
</dbReference>
<name>A0A918CFV2_9DEIO</name>
<dbReference type="SUPFAM" id="SSF51735">
    <property type="entry name" value="NAD(P)-binding Rossmann-fold domains"/>
    <property type="match status" value="1"/>
</dbReference>
<dbReference type="Gene3D" id="3.40.50.720">
    <property type="entry name" value="NAD(P)-binding Rossmann-like Domain"/>
    <property type="match status" value="1"/>
</dbReference>
<dbReference type="Gene3D" id="3.90.25.10">
    <property type="entry name" value="UDP-galactose 4-epimerase, domain 1"/>
    <property type="match status" value="1"/>
</dbReference>
<gene>
    <name evidence="2" type="ORF">GCM10008957_37710</name>
</gene>
<dbReference type="Pfam" id="PF05368">
    <property type="entry name" value="NmrA"/>
    <property type="match status" value="1"/>
</dbReference>
<evidence type="ECO:0000259" key="1">
    <source>
        <dbReference type="Pfam" id="PF05368"/>
    </source>
</evidence>
<proteinExistence type="predicted"/>
<accession>A0A918CFV2</accession>
<evidence type="ECO:0000313" key="2">
    <source>
        <dbReference type="EMBL" id="GGR22127.1"/>
    </source>
</evidence>
<comment type="caution">
    <text evidence="2">The sequence shown here is derived from an EMBL/GenBank/DDBJ whole genome shotgun (WGS) entry which is preliminary data.</text>
</comment>
<dbReference type="InterPro" id="IPR036291">
    <property type="entry name" value="NAD(P)-bd_dom_sf"/>
</dbReference>
<feature type="domain" description="NmrA-like" evidence="1">
    <location>
        <begin position="7"/>
        <end position="232"/>
    </location>
</feature>
<organism evidence="2 3">
    <name type="scientific">Deinococcus ruber</name>
    <dbReference type="NCBI Taxonomy" id="1848197"/>
    <lineage>
        <taxon>Bacteria</taxon>
        <taxon>Thermotogati</taxon>
        <taxon>Deinococcota</taxon>
        <taxon>Deinococci</taxon>
        <taxon>Deinococcales</taxon>
        <taxon>Deinococcaceae</taxon>
        <taxon>Deinococcus</taxon>
    </lineage>
</organism>